<comment type="caution">
    <text evidence="2">The sequence shown here is derived from an EMBL/GenBank/DDBJ whole genome shotgun (WGS) entry which is preliminary data.</text>
</comment>
<dbReference type="OrthoDB" id="3929704at2759"/>
<dbReference type="Proteomes" id="UP000572817">
    <property type="component" value="Unassembled WGS sequence"/>
</dbReference>
<evidence type="ECO:0000313" key="3">
    <source>
        <dbReference type="Proteomes" id="UP000572817"/>
    </source>
</evidence>
<dbReference type="EMBL" id="WWBZ02000001">
    <property type="protein sequence ID" value="KAF4313147.1"/>
    <property type="molecule type" value="Genomic_DNA"/>
</dbReference>
<proteinExistence type="predicted"/>
<feature type="signal peptide" evidence="1">
    <location>
        <begin position="1"/>
        <end position="22"/>
    </location>
</feature>
<sequence length="175" mass="19441">MRSSLFNFAVFSAVFLSNFCQAAPTGRISDSFTNSFQQIEERVPYSPKTKLFIAKTDVSDVSSKAATETDDDSEISVFEIRDTSGTTDEIKRILLPKGLLDRTAAEDYSDSSSKATGGNEQVQGRLGECGIDKVGRNYCRTSDGWYEFRCETGEMMYFRQMPYADEEVCSDGSIA</sequence>
<evidence type="ECO:0000256" key="1">
    <source>
        <dbReference type="SAM" id="SignalP"/>
    </source>
</evidence>
<dbReference type="AlphaFoldDB" id="A0A8H4J7F8"/>
<keyword evidence="1" id="KW-0732">Signal</keyword>
<protein>
    <submittedName>
        <fullName evidence="2">Uncharacterized protein</fullName>
    </submittedName>
</protein>
<reference evidence="2" key="1">
    <citation type="submission" date="2020-04" db="EMBL/GenBank/DDBJ databases">
        <title>Genome Assembly and Annotation of Botryosphaeria dothidea sdau 11-99, a Latent Pathogen of Apple Fruit Ring Rot in China.</title>
        <authorList>
            <person name="Yu C."/>
            <person name="Diao Y."/>
            <person name="Lu Q."/>
            <person name="Zhao J."/>
            <person name="Cui S."/>
            <person name="Peng C."/>
            <person name="He B."/>
            <person name="Liu H."/>
        </authorList>
    </citation>
    <scope>NUCLEOTIDE SEQUENCE [LARGE SCALE GENOMIC DNA]</scope>
    <source>
        <strain evidence="2">Sdau11-99</strain>
    </source>
</reference>
<evidence type="ECO:0000313" key="2">
    <source>
        <dbReference type="EMBL" id="KAF4313147.1"/>
    </source>
</evidence>
<name>A0A8H4J7F8_9PEZI</name>
<organism evidence="2 3">
    <name type="scientific">Botryosphaeria dothidea</name>
    <dbReference type="NCBI Taxonomy" id="55169"/>
    <lineage>
        <taxon>Eukaryota</taxon>
        <taxon>Fungi</taxon>
        <taxon>Dikarya</taxon>
        <taxon>Ascomycota</taxon>
        <taxon>Pezizomycotina</taxon>
        <taxon>Dothideomycetes</taxon>
        <taxon>Dothideomycetes incertae sedis</taxon>
        <taxon>Botryosphaeriales</taxon>
        <taxon>Botryosphaeriaceae</taxon>
        <taxon>Botryosphaeria</taxon>
    </lineage>
</organism>
<keyword evidence="3" id="KW-1185">Reference proteome</keyword>
<feature type="chain" id="PRO_5034096328" evidence="1">
    <location>
        <begin position="23"/>
        <end position="175"/>
    </location>
</feature>
<gene>
    <name evidence="2" type="ORF">GTA08_BOTSDO00685</name>
</gene>
<accession>A0A8H4J7F8</accession>